<dbReference type="GO" id="GO:0007616">
    <property type="term" value="P:long-term memory"/>
    <property type="evidence" value="ECO:0007669"/>
    <property type="project" value="Ensembl"/>
</dbReference>
<sequence length="418" mass="46489">MTCSACPGIEFLKHLPVWRVTHNVFFLSFSPSRGATSIVYRCKQKGTQKPYALKVLKKTVDKKIVRTEIGVLLRLSHPNIIKLKEIFETPTEISLVLELVTGGELFDRIVEKGYYSERDAADAVKQILEAVAYLHENGIVHRDLKPENLLYATPAPDAPLKIADFGLSKIVEHQVLMKTVCGTPGYCAPEILRGCAYGPEVDMWSVGIITYILLCGFEPFYDERGDQFMFRRILNCEYYFISPWWDEVSLNAKDLVSKLIVLDPKKRLTTFQNLSFPNQAAVKAVVASSRLGSASSSHSSIQESHKSAGEPSPAQECNEHIKPIPQEENIQGEAAHMITESTEAELMEEVKDGDTNAEEAPQIEPEALNDGIEVADLTTEKGQVEKLKPVEEAADPKEEDIPDVAAGLSQQDVVLPEY</sequence>
<dbReference type="SMART" id="SM00220">
    <property type="entry name" value="S_TKc"/>
    <property type="match status" value="1"/>
</dbReference>
<dbReference type="Bgee" id="ENSCPOG00000007096">
    <property type="expression patterns" value="Expressed in testis and 7 other cell types or tissues"/>
</dbReference>
<gene>
    <name evidence="3" type="primary">CAMK4</name>
</gene>
<dbReference type="eggNOG" id="KOG0032">
    <property type="taxonomic scope" value="Eukaryota"/>
</dbReference>
<dbReference type="HOGENOM" id="CLU_000288_63_0_1"/>
<feature type="region of interest" description="Disordered" evidence="1">
    <location>
        <begin position="389"/>
        <end position="418"/>
    </location>
</feature>
<evidence type="ECO:0000256" key="1">
    <source>
        <dbReference type="SAM" id="MobiDB-lite"/>
    </source>
</evidence>
<dbReference type="PROSITE" id="PS50011">
    <property type="entry name" value="PROTEIN_KINASE_DOM"/>
    <property type="match status" value="1"/>
</dbReference>
<protein>
    <submittedName>
        <fullName evidence="3">Calcium/calmodulin dependent protein kinase IV</fullName>
    </submittedName>
</protein>
<dbReference type="GO" id="GO:0004683">
    <property type="term" value="F:calcium/calmodulin-dependent protein kinase activity"/>
    <property type="evidence" value="ECO:0007669"/>
    <property type="project" value="UniProtKB-EC"/>
</dbReference>
<dbReference type="PANTHER" id="PTHR24347">
    <property type="entry name" value="SERINE/THREONINE-PROTEIN KINASE"/>
    <property type="match status" value="1"/>
</dbReference>
<dbReference type="EMBL" id="AAKN02002145">
    <property type="status" value="NOT_ANNOTATED_CDS"/>
    <property type="molecule type" value="Genomic_DNA"/>
</dbReference>
<dbReference type="GeneTree" id="ENSGT00940000160006"/>
<evidence type="ECO:0000259" key="2">
    <source>
        <dbReference type="PROSITE" id="PS50011"/>
    </source>
</evidence>
<dbReference type="GO" id="GO:0005654">
    <property type="term" value="C:nucleoplasm"/>
    <property type="evidence" value="ECO:0007669"/>
    <property type="project" value="Ensembl"/>
</dbReference>
<dbReference type="GO" id="GO:0005524">
    <property type="term" value="F:ATP binding"/>
    <property type="evidence" value="ECO:0007669"/>
    <property type="project" value="UniProtKB-KW"/>
</dbReference>
<dbReference type="Proteomes" id="UP000005447">
    <property type="component" value="Unassembled WGS sequence"/>
</dbReference>
<keyword evidence="4" id="KW-1185">Reference proteome</keyword>
<name>H0V9B3_CAVPO</name>
<dbReference type="Gene3D" id="3.30.200.20">
    <property type="entry name" value="Phosphorylase Kinase, domain 1"/>
    <property type="match status" value="1"/>
</dbReference>
<evidence type="ECO:0000313" key="3">
    <source>
        <dbReference type="Ensembl" id="ENSCPOP00000006398.3"/>
    </source>
</evidence>
<dbReference type="Gene3D" id="1.10.510.10">
    <property type="entry name" value="Transferase(Phosphotransferase) domain 1"/>
    <property type="match status" value="1"/>
</dbReference>
<dbReference type="EMBL" id="AAKN02002147">
    <property type="status" value="NOT_ANNOTATED_CDS"/>
    <property type="molecule type" value="Genomic_DNA"/>
</dbReference>
<reference evidence="4" key="1">
    <citation type="journal article" date="2011" name="Nature">
        <title>A high-resolution map of human evolutionary constraint using 29 mammals.</title>
        <authorList>
            <person name="Lindblad-Toh K."/>
            <person name="Garber M."/>
            <person name="Zuk O."/>
            <person name="Lin M.F."/>
            <person name="Parker B.J."/>
            <person name="Washietl S."/>
            <person name="Kheradpour P."/>
            <person name="Ernst J."/>
            <person name="Jordan G."/>
            <person name="Mauceli E."/>
            <person name="Ward L.D."/>
            <person name="Lowe C.B."/>
            <person name="Holloway A.K."/>
            <person name="Clamp M."/>
            <person name="Gnerre S."/>
            <person name="Alfoldi J."/>
            <person name="Beal K."/>
            <person name="Chang J."/>
            <person name="Clawson H."/>
            <person name="Cuff J."/>
            <person name="Di Palma F."/>
            <person name="Fitzgerald S."/>
            <person name="Flicek P."/>
            <person name="Guttman M."/>
            <person name="Hubisz M.J."/>
            <person name="Jaffe D.B."/>
            <person name="Jungreis I."/>
            <person name="Kent W.J."/>
            <person name="Kostka D."/>
            <person name="Lara M."/>
            <person name="Martins A.L."/>
            <person name="Massingham T."/>
            <person name="Moltke I."/>
            <person name="Raney B.J."/>
            <person name="Rasmussen M.D."/>
            <person name="Robinson J."/>
            <person name="Stark A."/>
            <person name="Vilella A.J."/>
            <person name="Wen J."/>
            <person name="Xie X."/>
            <person name="Zody M.C."/>
            <person name="Baldwin J."/>
            <person name="Bloom T."/>
            <person name="Chin C.W."/>
            <person name="Heiman D."/>
            <person name="Nicol R."/>
            <person name="Nusbaum C."/>
            <person name="Young S."/>
            <person name="Wilkinson J."/>
            <person name="Worley K.C."/>
            <person name="Kovar C.L."/>
            <person name="Muzny D.M."/>
            <person name="Gibbs R.A."/>
            <person name="Cree A."/>
            <person name="Dihn H.H."/>
            <person name="Fowler G."/>
            <person name="Jhangiani S."/>
            <person name="Joshi V."/>
            <person name="Lee S."/>
            <person name="Lewis L.R."/>
            <person name="Nazareth L.V."/>
            <person name="Okwuonu G."/>
            <person name="Santibanez J."/>
            <person name="Warren W.C."/>
            <person name="Mardis E.R."/>
            <person name="Weinstock G.M."/>
            <person name="Wilson R.K."/>
            <person name="Delehaunty K."/>
            <person name="Dooling D."/>
            <person name="Fronik C."/>
            <person name="Fulton L."/>
            <person name="Fulton B."/>
            <person name="Graves T."/>
            <person name="Minx P."/>
            <person name="Sodergren E."/>
            <person name="Birney E."/>
            <person name="Margulies E.H."/>
            <person name="Herrero J."/>
            <person name="Green E.D."/>
            <person name="Haussler D."/>
            <person name="Siepel A."/>
            <person name="Goldman N."/>
            <person name="Pollard K.S."/>
            <person name="Pedersen J.S."/>
            <person name="Lander E.S."/>
            <person name="Kellis M."/>
        </authorList>
    </citation>
    <scope>NUCLEOTIDE SEQUENCE [LARGE SCALE GENOMIC DNA]</scope>
    <source>
        <strain evidence="4">2N</strain>
    </source>
</reference>
<dbReference type="GO" id="GO:0043011">
    <property type="term" value="P:myeloid dendritic cell differentiation"/>
    <property type="evidence" value="ECO:0007669"/>
    <property type="project" value="Ensembl"/>
</dbReference>
<organism evidence="3 4">
    <name type="scientific">Cavia porcellus</name>
    <name type="common">Guinea pig</name>
    <dbReference type="NCBI Taxonomy" id="10141"/>
    <lineage>
        <taxon>Eukaryota</taxon>
        <taxon>Metazoa</taxon>
        <taxon>Chordata</taxon>
        <taxon>Craniata</taxon>
        <taxon>Vertebrata</taxon>
        <taxon>Euteleostomi</taxon>
        <taxon>Mammalia</taxon>
        <taxon>Eutheria</taxon>
        <taxon>Euarchontoglires</taxon>
        <taxon>Glires</taxon>
        <taxon>Rodentia</taxon>
        <taxon>Hystricomorpha</taxon>
        <taxon>Caviidae</taxon>
        <taxon>Cavia</taxon>
    </lineage>
</organism>
<dbReference type="GO" id="GO:0006954">
    <property type="term" value="P:inflammatory response"/>
    <property type="evidence" value="ECO:0007669"/>
    <property type="project" value="UniProtKB-KW"/>
</dbReference>
<dbReference type="VEuPathDB" id="HostDB:ENSCPOG00000007096"/>
<dbReference type="STRING" id="10141.ENSCPOP00000006398"/>
<feature type="domain" description="Protein kinase" evidence="2">
    <location>
        <begin position="25"/>
        <end position="282"/>
    </location>
</feature>
<feature type="region of interest" description="Disordered" evidence="1">
    <location>
        <begin position="295"/>
        <end position="318"/>
    </location>
</feature>
<dbReference type="Ensembl" id="ENSCPOT00000007166.3">
    <property type="protein sequence ID" value="ENSCPOP00000006398.3"/>
    <property type="gene ID" value="ENSCPOG00000007096.4"/>
</dbReference>
<reference evidence="3" key="3">
    <citation type="submission" date="2025-09" db="UniProtKB">
        <authorList>
            <consortium name="Ensembl"/>
        </authorList>
    </citation>
    <scope>IDENTIFICATION</scope>
    <source>
        <strain evidence="3">2N</strain>
    </source>
</reference>
<dbReference type="GO" id="GO:0045893">
    <property type="term" value="P:positive regulation of DNA-templated transcription"/>
    <property type="evidence" value="ECO:0007669"/>
    <property type="project" value="Ensembl"/>
</dbReference>
<dbReference type="SUPFAM" id="SSF56112">
    <property type="entry name" value="Protein kinase-like (PK-like)"/>
    <property type="match status" value="1"/>
</dbReference>
<evidence type="ECO:0000313" key="4">
    <source>
        <dbReference type="Proteomes" id="UP000005447"/>
    </source>
</evidence>
<dbReference type="GO" id="GO:0005516">
    <property type="term" value="F:calmodulin binding"/>
    <property type="evidence" value="ECO:0007669"/>
    <property type="project" value="UniProtKB-KW"/>
</dbReference>
<dbReference type="Pfam" id="PF00069">
    <property type="entry name" value="Pkinase"/>
    <property type="match status" value="1"/>
</dbReference>
<dbReference type="GO" id="GO:0005783">
    <property type="term" value="C:endoplasmic reticulum"/>
    <property type="evidence" value="ECO:0007669"/>
    <property type="project" value="Ensembl"/>
</dbReference>
<reference evidence="3" key="2">
    <citation type="submission" date="2025-08" db="UniProtKB">
        <authorList>
            <consortium name="Ensembl"/>
        </authorList>
    </citation>
    <scope>IDENTIFICATION</scope>
    <source>
        <strain evidence="3">2N</strain>
    </source>
</reference>
<accession>H0V9B3</accession>
<dbReference type="FunCoup" id="H0V9B3">
    <property type="interactions" value="427"/>
</dbReference>
<dbReference type="InParanoid" id="H0V9B3"/>
<dbReference type="AlphaFoldDB" id="H0V9B3"/>
<dbReference type="InterPro" id="IPR008271">
    <property type="entry name" value="Ser/Thr_kinase_AS"/>
</dbReference>
<dbReference type="PROSITE" id="PS00108">
    <property type="entry name" value="PROTEIN_KINASE_ST"/>
    <property type="match status" value="1"/>
</dbReference>
<dbReference type="InterPro" id="IPR011009">
    <property type="entry name" value="Kinase-like_dom_sf"/>
</dbReference>
<dbReference type="GO" id="GO:0001650">
    <property type="term" value="C:fibrillar center"/>
    <property type="evidence" value="ECO:0007669"/>
    <property type="project" value="Ensembl"/>
</dbReference>
<dbReference type="GO" id="GO:0002250">
    <property type="term" value="P:adaptive immune response"/>
    <property type="evidence" value="ECO:0007669"/>
    <property type="project" value="UniProtKB-KW"/>
</dbReference>
<dbReference type="OMA" id="MSCAGND"/>
<dbReference type="InterPro" id="IPR000719">
    <property type="entry name" value="Prot_kinase_dom"/>
</dbReference>
<proteinExistence type="predicted"/>
<dbReference type="EMBL" id="AAKN02002146">
    <property type="status" value="NOT_ANNOTATED_CDS"/>
    <property type="molecule type" value="Genomic_DNA"/>
</dbReference>